<feature type="region of interest" description="Disordered" evidence="1">
    <location>
        <begin position="185"/>
        <end position="210"/>
    </location>
</feature>
<feature type="region of interest" description="Disordered" evidence="1">
    <location>
        <begin position="542"/>
        <end position="575"/>
    </location>
</feature>
<feature type="region of interest" description="Disordered" evidence="1">
    <location>
        <begin position="503"/>
        <end position="525"/>
    </location>
</feature>
<evidence type="ECO:0000313" key="3">
    <source>
        <dbReference type="Proteomes" id="UP001364224"/>
    </source>
</evidence>
<comment type="caution">
    <text evidence="2">The sequence shown here is derived from an EMBL/GenBank/DDBJ whole genome shotgun (WGS) entry which is preliminary data.</text>
</comment>
<sequence>MARPVILNGKMNTPGAVAPASRHDSDEAPFARKTKRHLVTQGRSANPWIAAAVLAMTWASETQASPKQARHPADAQHAMAARSFAFDGMVVYGGFEALPSSSDRNERSVQVAQAATSDAGRPREREYHWAETLSCELTMARRDIELLQRLELEHDRAEWLAQDLAAARREVETQTVLAAKASEEASRLKQAKASGGTELETSLQQERERSARLEQDLAAARRDVETQTALATKATEEASRLKQARGSSEAELQTSLQQERERSVRLEQDLAAARREVESQTALVAKASEEASWLKQAKESSEAELKKSLQHERERSTRLDHDLAVALRDVETQTGLAAKASEEASRLKQASESSEAELQEPLQQERERSARLEQDLAAARRDAETQTALAAKVTEAVMRAKGAAEADAAELRKSMQKERERADALAQGLSMTRSALYAYEARARKLEDETAELKEAAANGAPSLRKSAQEERDRAARLEQDLIIARRDLDTQAALVAKVNEEVTQARQTAERDTASLRSSLQQERARAEQLERDLAFAKQVAPTVGSSARDKPTESAKSVADRSPAARVRSDGQPNFKNSAVEAALLARATALLGQGDIGAARIVLERAVEMGSVQASFTLAETYDPLILAKWGTLGTRGDAVRAQDLYAKADAAGIKEAKARLEALRR</sequence>
<dbReference type="Proteomes" id="UP001364224">
    <property type="component" value="Unassembled WGS sequence"/>
</dbReference>
<organism evidence="2 3">
    <name type="scientific">Bradyrhizobium algeriense</name>
    <dbReference type="NCBI Taxonomy" id="634784"/>
    <lineage>
        <taxon>Bacteria</taxon>
        <taxon>Pseudomonadati</taxon>
        <taxon>Pseudomonadota</taxon>
        <taxon>Alphaproteobacteria</taxon>
        <taxon>Hyphomicrobiales</taxon>
        <taxon>Nitrobacteraceae</taxon>
        <taxon>Bradyrhizobium</taxon>
    </lineage>
</organism>
<feature type="compositionally biased region" description="Basic and acidic residues" evidence="1">
    <location>
        <begin position="296"/>
        <end position="317"/>
    </location>
</feature>
<evidence type="ECO:0008006" key="4">
    <source>
        <dbReference type="Google" id="ProtNLM"/>
    </source>
</evidence>
<proteinExistence type="predicted"/>
<feature type="region of interest" description="Disordered" evidence="1">
    <location>
        <begin position="223"/>
        <end position="263"/>
    </location>
</feature>
<protein>
    <recommendedName>
        <fullName evidence="4">Chromosome segregation ATPase</fullName>
    </recommendedName>
</protein>
<feature type="region of interest" description="Disordered" evidence="1">
    <location>
        <begin position="1"/>
        <end position="31"/>
    </location>
</feature>
<feature type="region of interest" description="Disordered" evidence="1">
    <location>
        <begin position="294"/>
        <end position="317"/>
    </location>
</feature>
<accession>A0ABU8BE80</accession>
<gene>
    <name evidence="2" type="ORF">V1286_003827</name>
</gene>
<keyword evidence="3" id="KW-1185">Reference proteome</keyword>
<feature type="compositionally biased region" description="Basic and acidic residues" evidence="1">
    <location>
        <begin position="21"/>
        <end position="30"/>
    </location>
</feature>
<feature type="region of interest" description="Disordered" evidence="1">
    <location>
        <begin position="340"/>
        <end position="369"/>
    </location>
</feature>
<dbReference type="EMBL" id="JAZHRV010000001">
    <property type="protein sequence ID" value="MEH2556298.1"/>
    <property type="molecule type" value="Genomic_DNA"/>
</dbReference>
<evidence type="ECO:0000313" key="2">
    <source>
        <dbReference type="EMBL" id="MEH2556298.1"/>
    </source>
</evidence>
<feature type="region of interest" description="Disordered" evidence="1">
    <location>
        <begin position="100"/>
        <end position="125"/>
    </location>
</feature>
<evidence type="ECO:0000256" key="1">
    <source>
        <dbReference type="SAM" id="MobiDB-lite"/>
    </source>
</evidence>
<name>A0ABU8BE80_9BRAD</name>
<reference evidence="2 3" key="1">
    <citation type="submission" date="2024-02" db="EMBL/GenBank/DDBJ databases">
        <title>Adaptive strategies in a cosmopolitan and abundant soil bacterium.</title>
        <authorList>
            <person name="Carini P."/>
        </authorList>
    </citation>
    <scope>NUCLEOTIDE SEQUENCE [LARGE SCALE GENOMIC DNA]</scope>
    <source>
        <strain evidence="2 3">AZCC 1608</strain>
    </source>
</reference>